<protein>
    <submittedName>
        <fullName evidence="3">Phosphatase PAP2 family protein</fullName>
    </submittedName>
</protein>
<evidence type="ECO:0000259" key="2">
    <source>
        <dbReference type="Pfam" id="PF01569"/>
    </source>
</evidence>
<dbReference type="InterPro" id="IPR036938">
    <property type="entry name" value="PAP2/HPO_sf"/>
</dbReference>
<feature type="transmembrane region" description="Helical" evidence="1">
    <location>
        <begin position="67"/>
        <end position="87"/>
    </location>
</feature>
<keyword evidence="1" id="KW-1133">Transmembrane helix</keyword>
<dbReference type="EMBL" id="WOSY01000002">
    <property type="protein sequence ID" value="NHN87576.1"/>
    <property type="molecule type" value="Genomic_DNA"/>
</dbReference>
<keyword evidence="1" id="KW-0472">Membrane</keyword>
<evidence type="ECO:0000313" key="4">
    <source>
        <dbReference type="Proteomes" id="UP000631653"/>
    </source>
</evidence>
<gene>
    <name evidence="3" type="ORF">GOB81_02875</name>
</gene>
<dbReference type="Pfam" id="PF01569">
    <property type="entry name" value="PAP2"/>
    <property type="match status" value="1"/>
</dbReference>
<keyword evidence="1" id="KW-0812">Transmembrane</keyword>
<feature type="transmembrane region" description="Helical" evidence="1">
    <location>
        <begin position="147"/>
        <end position="167"/>
    </location>
</feature>
<feature type="transmembrane region" description="Helical" evidence="1">
    <location>
        <begin position="12"/>
        <end position="28"/>
    </location>
</feature>
<reference evidence="3 4" key="1">
    <citation type="journal article" date="2020" name="Int. J. Syst. Evol. Microbiol.">
        <title>Novel acetic acid bacteria from cider fermentations: Acetobacter conturbans sp. nov. and Acetobacter fallax sp. nov.</title>
        <authorList>
            <person name="Sombolestani A.S."/>
            <person name="Cleenwerck I."/>
            <person name="Cnockaert M."/>
            <person name="Borremans W."/>
            <person name="Wieme A.D."/>
            <person name="De Vuyst L."/>
            <person name="Vandamme P."/>
        </authorList>
    </citation>
    <scope>NUCLEOTIDE SEQUENCE [LARGE SCALE GENOMIC DNA]</scope>
    <source>
        <strain evidence="3 4">LMG 1627</strain>
    </source>
</reference>
<evidence type="ECO:0000256" key="1">
    <source>
        <dbReference type="SAM" id="Phobius"/>
    </source>
</evidence>
<evidence type="ECO:0000313" key="3">
    <source>
        <dbReference type="EMBL" id="NHN87576.1"/>
    </source>
</evidence>
<feature type="transmembrane region" description="Helical" evidence="1">
    <location>
        <begin position="120"/>
        <end position="138"/>
    </location>
</feature>
<dbReference type="InterPro" id="IPR000326">
    <property type="entry name" value="PAP2/HPO"/>
</dbReference>
<feature type="domain" description="Phosphatidic acid phosphatase type 2/haloperoxidase" evidence="2">
    <location>
        <begin position="69"/>
        <end position="139"/>
    </location>
</feature>
<accession>A0ABX0JYD2</accession>
<dbReference type="Gene3D" id="1.20.144.10">
    <property type="entry name" value="Phosphatidic acid phosphatase type 2/haloperoxidase"/>
    <property type="match status" value="1"/>
</dbReference>
<comment type="caution">
    <text evidence="3">The sequence shown here is derived from an EMBL/GenBank/DDBJ whole genome shotgun (WGS) entry which is preliminary data.</text>
</comment>
<name>A0ABX0JYD2_9PROT</name>
<keyword evidence="4" id="KW-1185">Reference proteome</keyword>
<feature type="transmembrane region" description="Helical" evidence="1">
    <location>
        <begin position="35"/>
        <end position="55"/>
    </location>
</feature>
<proteinExistence type="predicted"/>
<organism evidence="3 4">
    <name type="scientific">Acetobacter conturbans</name>
    <dbReference type="NCBI Taxonomy" id="1737472"/>
    <lineage>
        <taxon>Bacteria</taxon>
        <taxon>Pseudomonadati</taxon>
        <taxon>Pseudomonadota</taxon>
        <taxon>Alphaproteobacteria</taxon>
        <taxon>Acetobacterales</taxon>
        <taxon>Acetobacteraceae</taxon>
        <taxon>Acetobacter</taxon>
    </lineage>
</organism>
<dbReference type="SUPFAM" id="SSF48317">
    <property type="entry name" value="Acid phosphatase/Vanadium-dependent haloperoxidase"/>
    <property type="match status" value="1"/>
</dbReference>
<sequence>MLGTISDFADQAVVGPIEITVFLVLLLLGRTRDGLVWGAVMLSGSLTLCVLKLWFERCGVPVHRILYSPSGHTFGGTMVYGGLFALFCRRTWGVLTTALMLAVLFGASRILSGVHTAPEAVLGGIVGVTAVGLLHCLLGRARPQPSLYVMAVVLGCVVVLGGLLHGYRLGAEVWLEREALVLGDYLSCHRT</sequence>
<dbReference type="Proteomes" id="UP000631653">
    <property type="component" value="Unassembled WGS sequence"/>
</dbReference>
<feature type="transmembrane region" description="Helical" evidence="1">
    <location>
        <begin position="94"/>
        <end position="114"/>
    </location>
</feature>